<dbReference type="Proteomes" id="UP000190648">
    <property type="component" value="Unassembled WGS sequence"/>
</dbReference>
<evidence type="ECO:0000313" key="2">
    <source>
        <dbReference type="Proteomes" id="UP000190648"/>
    </source>
</evidence>
<sequence length="66" mass="7708">MLGKRRSHNYGNNHLKGAGRWRLRRLSEAARGAEVCESHMTLVKSTKNYQWTIRIFTRAAPPNERQ</sequence>
<dbReference type="EMBL" id="LSYS01002888">
    <property type="protein sequence ID" value="OPJ85309.1"/>
    <property type="molecule type" value="Genomic_DNA"/>
</dbReference>
<gene>
    <name evidence="1" type="ORF">AV530_011750</name>
</gene>
<accession>A0A1V4KLM7</accession>
<proteinExistence type="predicted"/>
<name>A0A1V4KLM7_PATFA</name>
<organism evidence="1 2">
    <name type="scientific">Patagioenas fasciata monilis</name>
    <dbReference type="NCBI Taxonomy" id="372326"/>
    <lineage>
        <taxon>Eukaryota</taxon>
        <taxon>Metazoa</taxon>
        <taxon>Chordata</taxon>
        <taxon>Craniata</taxon>
        <taxon>Vertebrata</taxon>
        <taxon>Euteleostomi</taxon>
        <taxon>Archelosauria</taxon>
        <taxon>Archosauria</taxon>
        <taxon>Dinosauria</taxon>
        <taxon>Saurischia</taxon>
        <taxon>Theropoda</taxon>
        <taxon>Coelurosauria</taxon>
        <taxon>Aves</taxon>
        <taxon>Neognathae</taxon>
        <taxon>Neoaves</taxon>
        <taxon>Columbimorphae</taxon>
        <taxon>Columbiformes</taxon>
        <taxon>Columbidae</taxon>
        <taxon>Patagioenas</taxon>
    </lineage>
</organism>
<evidence type="ECO:0000313" key="1">
    <source>
        <dbReference type="EMBL" id="OPJ85309.1"/>
    </source>
</evidence>
<reference evidence="1 2" key="1">
    <citation type="submission" date="2016-02" db="EMBL/GenBank/DDBJ databases">
        <title>Band-tailed pigeon sequencing and assembly.</title>
        <authorList>
            <person name="Soares A.E."/>
            <person name="Novak B.J."/>
            <person name="Rice E.S."/>
            <person name="O'Connell B."/>
            <person name="Chang D."/>
            <person name="Weber S."/>
            <person name="Shapiro B."/>
        </authorList>
    </citation>
    <scope>NUCLEOTIDE SEQUENCE [LARGE SCALE GENOMIC DNA]</scope>
    <source>
        <strain evidence="1">BTP2013</strain>
        <tissue evidence="1">Blood</tissue>
    </source>
</reference>
<comment type="caution">
    <text evidence="1">The sequence shown here is derived from an EMBL/GenBank/DDBJ whole genome shotgun (WGS) entry which is preliminary data.</text>
</comment>
<keyword evidence="2" id="KW-1185">Reference proteome</keyword>
<protein>
    <submittedName>
        <fullName evidence="1">Uncharacterized protein</fullName>
    </submittedName>
</protein>
<dbReference type="AlphaFoldDB" id="A0A1V4KLM7"/>